<accession>A0AAW1LGK5</accession>
<organism evidence="1 2">
    <name type="scientific">Popillia japonica</name>
    <name type="common">Japanese beetle</name>
    <dbReference type="NCBI Taxonomy" id="7064"/>
    <lineage>
        <taxon>Eukaryota</taxon>
        <taxon>Metazoa</taxon>
        <taxon>Ecdysozoa</taxon>
        <taxon>Arthropoda</taxon>
        <taxon>Hexapoda</taxon>
        <taxon>Insecta</taxon>
        <taxon>Pterygota</taxon>
        <taxon>Neoptera</taxon>
        <taxon>Endopterygota</taxon>
        <taxon>Coleoptera</taxon>
        <taxon>Polyphaga</taxon>
        <taxon>Scarabaeiformia</taxon>
        <taxon>Scarabaeidae</taxon>
        <taxon>Rutelinae</taxon>
        <taxon>Popillia</taxon>
    </lineage>
</organism>
<protein>
    <submittedName>
        <fullName evidence="1">Uncharacterized protein</fullName>
    </submittedName>
</protein>
<evidence type="ECO:0000313" key="1">
    <source>
        <dbReference type="EMBL" id="KAK9732105.1"/>
    </source>
</evidence>
<name>A0AAW1LGK5_POPJA</name>
<comment type="caution">
    <text evidence="1">The sequence shown here is derived from an EMBL/GenBank/DDBJ whole genome shotgun (WGS) entry which is preliminary data.</text>
</comment>
<evidence type="ECO:0000313" key="2">
    <source>
        <dbReference type="Proteomes" id="UP001458880"/>
    </source>
</evidence>
<sequence>MDTGNTLDFIRTFISCVSGPTSAERQSLMMQAGIESSPGVNLSESFAIIFNIVLSVVSLIDIVGRYEKFGKGDSHLKLDDMRPLQQTQN</sequence>
<dbReference type="AlphaFoldDB" id="A0AAW1LGK5"/>
<reference evidence="1 2" key="1">
    <citation type="journal article" date="2024" name="BMC Genomics">
        <title>De novo assembly and annotation of Popillia japonica's genome with initial clues to its potential as an invasive pest.</title>
        <authorList>
            <person name="Cucini C."/>
            <person name="Boschi S."/>
            <person name="Funari R."/>
            <person name="Cardaioli E."/>
            <person name="Iannotti N."/>
            <person name="Marturano G."/>
            <person name="Paoli F."/>
            <person name="Bruttini M."/>
            <person name="Carapelli A."/>
            <person name="Frati F."/>
            <person name="Nardi F."/>
        </authorList>
    </citation>
    <scope>NUCLEOTIDE SEQUENCE [LARGE SCALE GENOMIC DNA]</scope>
    <source>
        <strain evidence="1">DMR45628</strain>
    </source>
</reference>
<dbReference type="Proteomes" id="UP001458880">
    <property type="component" value="Unassembled WGS sequence"/>
</dbReference>
<keyword evidence="2" id="KW-1185">Reference proteome</keyword>
<gene>
    <name evidence="1" type="ORF">QE152_g13083</name>
</gene>
<proteinExistence type="predicted"/>
<dbReference type="EMBL" id="JASPKY010000122">
    <property type="protein sequence ID" value="KAK9732105.1"/>
    <property type="molecule type" value="Genomic_DNA"/>
</dbReference>